<dbReference type="SUPFAM" id="SSF47370">
    <property type="entry name" value="Bromodomain"/>
    <property type="match status" value="1"/>
</dbReference>
<evidence type="ECO:0000256" key="13">
    <source>
        <dbReference type="PROSITE-ProRule" id="PRU00146"/>
    </source>
</evidence>
<dbReference type="Pfam" id="PF10537">
    <property type="entry name" value="WAC_Acf1_DNA_bd"/>
    <property type="match status" value="1"/>
</dbReference>
<evidence type="ECO:0000256" key="4">
    <source>
        <dbReference type="ARBA" id="ARBA00022771"/>
    </source>
</evidence>
<keyword evidence="5" id="KW-0862">Zinc</keyword>
<evidence type="ECO:0000259" key="17">
    <source>
        <dbReference type="PROSITE" id="PS50014"/>
    </source>
</evidence>
<evidence type="ECO:0000256" key="15">
    <source>
        <dbReference type="SAM" id="Coils"/>
    </source>
</evidence>
<dbReference type="GO" id="GO:0008623">
    <property type="term" value="C:CHRAC"/>
    <property type="evidence" value="ECO:0007669"/>
    <property type="project" value="TreeGrafter"/>
</dbReference>
<feature type="domain" description="PHD-type" evidence="18">
    <location>
        <begin position="1142"/>
        <end position="1189"/>
    </location>
</feature>
<dbReference type="PANTHER" id="PTHR46510">
    <property type="entry name" value="BROMODOMAIN ADJACENT TO ZINC FINGER DOMAIN PROTEIN 1A"/>
    <property type="match status" value="1"/>
</dbReference>
<dbReference type="PROSITE" id="PS51136">
    <property type="entry name" value="WAC"/>
    <property type="match status" value="1"/>
</dbReference>
<dbReference type="PROSITE" id="PS50016">
    <property type="entry name" value="ZF_PHD_2"/>
    <property type="match status" value="2"/>
</dbReference>
<dbReference type="GO" id="GO:0006355">
    <property type="term" value="P:regulation of DNA-templated transcription"/>
    <property type="evidence" value="ECO:0007669"/>
    <property type="project" value="TreeGrafter"/>
</dbReference>
<dbReference type="InterPro" id="IPR013136">
    <property type="entry name" value="WSTF_Acf1_Cbp146"/>
</dbReference>
<feature type="region of interest" description="Disordered" evidence="16">
    <location>
        <begin position="142"/>
        <end position="165"/>
    </location>
</feature>
<dbReference type="PRINTS" id="PR00503">
    <property type="entry name" value="BROMODOMAIN"/>
</dbReference>
<evidence type="ECO:0000259" key="19">
    <source>
        <dbReference type="PROSITE" id="PS50827"/>
    </source>
</evidence>
<feature type="coiled-coil region" evidence="15">
    <location>
        <begin position="610"/>
        <end position="644"/>
    </location>
</feature>
<dbReference type="GO" id="GO:0006338">
    <property type="term" value="P:chromatin remodeling"/>
    <property type="evidence" value="ECO:0007669"/>
    <property type="project" value="InterPro"/>
</dbReference>
<dbReference type="InterPro" id="IPR018501">
    <property type="entry name" value="DDT_dom"/>
</dbReference>
<evidence type="ECO:0000256" key="9">
    <source>
        <dbReference type="ARBA" id="ARBA00023163"/>
    </source>
</evidence>
<dbReference type="GO" id="GO:0008270">
    <property type="term" value="F:zinc ion binding"/>
    <property type="evidence" value="ECO:0007669"/>
    <property type="project" value="UniProtKB-KW"/>
</dbReference>
<proteinExistence type="predicted"/>
<keyword evidence="4 13" id="KW-0863">Zinc-finger</keyword>
<dbReference type="InterPro" id="IPR028941">
    <property type="entry name" value="WHIM2_dom"/>
</dbReference>
<dbReference type="PROSITE" id="PS01359">
    <property type="entry name" value="ZF_PHD_1"/>
    <property type="match status" value="2"/>
</dbReference>
<feature type="region of interest" description="Disordered" evidence="16">
    <location>
        <begin position="703"/>
        <end position="726"/>
    </location>
</feature>
<dbReference type="PROSITE" id="PS50014">
    <property type="entry name" value="BROMODOMAIN_2"/>
    <property type="match status" value="1"/>
</dbReference>
<keyword evidence="8 12" id="KW-0103">Bromodomain</keyword>
<name>A0AA38J2G2_9CUCU</name>
<dbReference type="GO" id="GO:0000228">
    <property type="term" value="C:nuclear chromosome"/>
    <property type="evidence" value="ECO:0007669"/>
    <property type="project" value="TreeGrafter"/>
</dbReference>
<keyword evidence="22" id="KW-1185">Reference proteome</keyword>
<dbReference type="PROSITE" id="PS50827">
    <property type="entry name" value="DDT"/>
    <property type="match status" value="1"/>
</dbReference>
<feature type="domain" description="PHD-type" evidence="18">
    <location>
        <begin position="1029"/>
        <end position="1079"/>
    </location>
</feature>
<dbReference type="InterPro" id="IPR019787">
    <property type="entry name" value="Znf_PHD-finger"/>
</dbReference>
<evidence type="ECO:0000256" key="14">
    <source>
        <dbReference type="PROSITE-ProRule" id="PRU00475"/>
    </source>
</evidence>
<dbReference type="InterPro" id="IPR028942">
    <property type="entry name" value="WHIM1_dom"/>
</dbReference>
<dbReference type="InterPro" id="IPR001965">
    <property type="entry name" value="Znf_PHD"/>
</dbReference>
<dbReference type="Proteomes" id="UP001168821">
    <property type="component" value="Unassembled WGS sequence"/>
</dbReference>
<dbReference type="Pfam" id="PF00628">
    <property type="entry name" value="PHD"/>
    <property type="match status" value="2"/>
</dbReference>
<dbReference type="Pfam" id="PF02791">
    <property type="entry name" value="DDT"/>
    <property type="match status" value="1"/>
</dbReference>
<evidence type="ECO:0000313" key="22">
    <source>
        <dbReference type="Proteomes" id="UP001168821"/>
    </source>
</evidence>
<dbReference type="PANTHER" id="PTHR46510:SF1">
    <property type="entry name" value="BROMODOMAIN ADJACENT TO ZINC FINGER DOMAIN PROTEIN 1A"/>
    <property type="match status" value="1"/>
</dbReference>
<keyword evidence="3" id="KW-0479">Metal-binding</keyword>
<reference evidence="21" key="1">
    <citation type="journal article" date="2023" name="G3 (Bethesda)">
        <title>Whole genome assemblies of Zophobas morio and Tenebrio molitor.</title>
        <authorList>
            <person name="Kaur S."/>
            <person name="Stinson S.A."/>
            <person name="diCenzo G.C."/>
        </authorList>
    </citation>
    <scope>NUCLEOTIDE SEQUENCE</scope>
    <source>
        <strain evidence="21">QUZm001</strain>
    </source>
</reference>
<keyword evidence="10 14" id="KW-0539">Nucleus</keyword>
<feature type="domain" description="Bromo" evidence="17">
    <location>
        <begin position="1277"/>
        <end position="1347"/>
    </location>
</feature>
<gene>
    <name evidence="21" type="ORF">Zmor_001450</name>
</gene>
<feature type="coiled-coil region" evidence="15">
    <location>
        <begin position="285"/>
        <end position="322"/>
    </location>
</feature>
<dbReference type="InterPro" id="IPR036427">
    <property type="entry name" value="Bromodomain-like_sf"/>
</dbReference>
<evidence type="ECO:0000256" key="3">
    <source>
        <dbReference type="ARBA" id="ARBA00022723"/>
    </source>
</evidence>
<evidence type="ECO:0000256" key="16">
    <source>
        <dbReference type="SAM" id="MobiDB-lite"/>
    </source>
</evidence>
<evidence type="ECO:0000256" key="11">
    <source>
        <dbReference type="ARBA" id="ARBA00068253"/>
    </source>
</evidence>
<keyword evidence="9" id="KW-0804">Transcription</keyword>
<dbReference type="FunFam" id="3.30.40.10:FF:000300">
    <property type="entry name" value="Bromodomain adjacent to zinc finger domain protein 1A"/>
    <property type="match status" value="1"/>
</dbReference>
<comment type="subcellular location">
    <subcellularLocation>
        <location evidence="1 14">Nucleus</location>
    </subcellularLocation>
</comment>
<dbReference type="Pfam" id="PF15612">
    <property type="entry name" value="WHIM1"/>
    <property type="match status" value="1"/>
</dbReference>
<evidence type="ECO:0000256" key="7">
    <source>
        <dbReference type="ARBA" id="ARBA00023054"/>
    </source>
</evidence>
<evidence type="ECO:0000256" key="1">
    <source>
        <dbReference type="ARBA" id="ARBA00004123"/>
    </source>
</evidence>
<dbReference type="EMBL" id="JALNTZ010000001">
    <property type="protein sequence ID" value="KAJ3665988.1"/>
    <property type="molecule type" value="Genomic_DNA"/>
</dbReference>
<dbReference type="Pfam" id="PF00439">
    <property type="entry name" value="Bromodomain"/>
    <property type="match status" value="1"/>
</dbReference>
<evidence type="ECO:0000259" key="20">
    <source>
        <dbReference type="PROSITE" id="PS51136"/>
    </source>
</evidence>
<dbReference type="Gene3D" id="1.20.920.10">
    <property type="entry name" value="Bromodomain-like"/>
    <property type="match status" value="1"/>
</dbReference>
<organism evidence="21 22">
    <name type="scientific">Zophobas morio</name>
    <dbReference type="NCBI Taxonomy" id="2755281"/>
    <lineage>
        <taxon>Eukaryota</taxon>
        <taxon>Metazoa</taxon>
        <taxon>Ecdysozoa</taxon>
        <taxon>Arthropoda</taxon>
        <taxon>Hexapoda</taxon>
        <taxon>Insecta</taxon>
        <taxon>Pterygota</taxon>
        <taxon>Neoptera</taxon>
        <taxon>Endopterygota</taxon>
        <taxon>Coleoptera</taxon>
        <taxon>Polyphaga</taxon>
        <taxon>Cucujiformia</taxon>
        <taxon>Tenebrionidae</taxon>
        <taxon>Zophobas</taxon>
    </lineage>
</organism>
<dbReference type="SMART" id="SM00571">
    <property type="entry name" value="DDT"/>
    <property type="match status" value="1"/>
</dbReference>
<dbReference type="InterPro" id="IPR019786">
    <property type="entry name" value="Zinc_finger_PHD-type_CS"/>
</dbReference>
<feature type="domain" description="DDT" evidence="19">
    <location>
        <begin position="358"/>
        <end position="423"/>
    </location>
</feature>
<evidence type="ECO:0000256" key="12">
    <source>
        <dbReference type="PROSITE-ProRule" id="PRU00035"/>
    </source>
</evidence>
<evidence type="ECO:0000259" key="18">
    <source>
        <dbReference type="PROSITE" id="PS50016"/>
    </source>
</evidence>
<feature type="compositionally biased region" description="Acidic residues" evidence="16">
    <location>
        <begin position="1120"/>
        <end position="1134"/>
    </location>
</feature>
<feature type="region of interest" description="Disordered" evidence="16">
    <location>
        <begin position="1091"/>
        <end position="1134"/>
    </location>
</feature>
<dbReference type="InterPro" id="IPR013083">
    <property type="entry name" value="Znf_RING/FYVE/PHD"/>
</dbReference>
<dbReference type="SMART" id="SM00297">
    <property type="entry name" value="BROMO"/>
    <property type="match status" value="1"/>
</dbReference>
<dbReference type="GO" id="GO:0003677">
    <property type="term" value="F:DNA binding"/>
    <property type="evidence" value="ECO:0007669"/>
    <property type="project" value="TreeGrafter"/>
</dbReference>
<dbReference type="GO" id="GO:0045740">
    <property type="term" value="P:positive regulation of DNA replication"/>
    <property type="evidence" value="ECO:0007669"/>
    <property type="project" value="TreeGrafter"/>
</dbReference>
<dbReference type="InterPro" id="IPR001487">
    <property type="entry name" value="Bromodomain"/>
</dbReference>
<evidence type="ECO:0000256" key="5">
    <source>
        <dbReference type="ARBA" id="ARBA00022833"/>
    </source>
</evidence>
<protein>
    <recommendedName>
        <fullName evidence="11">Bromodomain adjacent to zinc finger domain protein 1A</fullName>
    </recommendedName>
</protein>
<evidence type="ECO:0000256" key="6">
    <source>
        <dbReference type="ARBA" id="ARBA00023015"/>
    </source>
</evidence>
<keyword evidence="7 15" id="KW-0175">Coiled coil</keyword>
<sequence length="1386" mass="159147">MPLLKKKLFEKNPIPENIRDDEEVFYCAITNEIFRDYEDFSERMFLCNSMVWTCSLTGKANLTYAEALESEDNAKNSLKEFPAELKIPILYLATKTKRSGFGEMAEDVFLYAKDRFFIGENIETSFTDLKWKDSHVLQVIAPPSGKLKSPPKNGNVQERRSHPAPSQYKYEIEHLDADDQDISEIMIVDCNQIRRKKGSFSREKCKLFLKQYVEQDERGLFVVKPSVVDGFNLSKVTFEQIFGGPIPEFDASRKFEKVVNGKKVRQESLHKFLTKNSAFAKNGSNADLLEKMRKKEEEFKLMKQQKKEREMEMKQKKKEENIMLAGQLRMWNKPKEDLELVDHQILPKPDPVITRVPDEHVGDMFMVLEFVNDFAKLLSTKDFFPGDLTVDIMERALLEKEVAGPLIDLIQMFLIALFHVQDQEASQYRTETENPSSIKREEDCDNMNVREATRLATIASTWSRKYQGVPLGRLPLYSLTTSEVLRLHLLASGAIINNTGARWRYQQRGGYTSEDDPGLHLKLHSPHILEALKTHNVVELPVGDKLKILSCLINQLLTYADVRDIVEERIEKDKQAKADYKLALVAEKRREQEFLTARYKLKKLLKADPNVKSELEKLEIENSKKRAQNESKLEELRKAAYEKQILMGQDRAFRQYLNLESVPGFFVNFEEENTGICLNNVVEQVPSLVNAGRDETLAYIKQTMQDSNSSDKENSPLKSPKKINGVLNGSREQKTDLYSELLVCSADPTTCFVHSSSVKRDRWCFYHDINTFHQLCGSLNKRGVRESELQQNLKNNNDEIERSIMSTPVPTLNMGLPCKEEDSNCIKKSSKAKYENANLGYPNDMNPTDILHNSLIENILEMEEKLFAGNLGTLSVKDREKWRNCLQNKNYKELDKTLHKNNVEEDSDLVQSDEVAELPDYEYPGQFLSSTSDFVPDIDNNDVHLVMKDEIQEAIQSLSVALAQVGRSVVTKFLKKPLGRMGNARSDKVKSSILDLWEQSLLASTSFSQIFLHYSTLDSCVMWGKSVLLTKCRVCRRRHDSENMLLCDSCNLGHHLYCLKPKLKSVPKGDWFCNKCQKERKPEVPVVVEPAKKRPIFRDEENEEEGSEQETQNNDTANTDIEEVDEEEEQNDSDEMVVAGKVDLCKTCGSGGEVISCEKCSSCYHIECVEPPLRHAPRGSWLCTSCKKSNDRKRHHDLSKTNGVVVQRTGKMNGQRRCAAQALYKIHDFAKSLRQLSESDDSSEDEVISKRSSRRDDGRSDLPLHNSALHAVLAEIMKDYNAWPFLRPVQKTEVPDYYDVITKPMDFGTIKYKLNMGEYQEDAQFMSDALLVFQNCNTYNHKEDDVYKCGVELLKHFQKKCKELGLKLPDELEYDVSHPKKKIRTK</sequence>
<dbReference type="SUPFAM" id="SSF57903">
    <property type="entry name" value="FYVE/PHD zinc finger"/>
    <property type="match status" value="2"/>
</dbReference>
<dbReference type="Gene3D" id="3.30.40.10">
    <property type="entry name" value="Zinc/RING finger domain, C3HC4 (zinc finger)"/>
    <property type="match status" value="2"/>
</dbReference>
<keyword evidence="6" id="KW-0805">Transcription regulation</keyword>
<dbReference type="Pfam" id="PF15613">
    <property type="entry name" value="WSD"/>
    <property type="match status" value="1"/>
</dbReference>
<dbReference type="GO" id="GO:0031445">
    <property type="term" value="P:regulation of heterochromatin formation"/>
    <property type="evidence" value="ECO:0007669"/>
    <property type="project" value="TreeGrafter"/>
</dbReference>
<dbReference type="InterPro" id="IPR047171">
    <property type="entry name" value="BAZ1A"/>
</dbReference>
<dbReference type="InterPro" id="IPR011011">
    <property type="entry name" value="Znf_FYVE_PHD"/>
</dbReference>
<comment type="caution">
    <text evidence="21">The sequence shown here is derived from an EMBL/GenBank/DDBJ whole genome shotgun (WGS) entry which is preliminary data.</text>
</comment>
<evidence type="ECO:0000313" key="21">
    <source>
        <dbReference type="EMBL" id="KAJ3665988.1"/>
    </source>
</evidence>
<evidence type="ECO:0000256" key="10">
    <source>
        <dbReference type="ARBA" id="ARBA00023242"/>
    </source>
</evidence>
<dbReference type="SMART" id="SM00249">
    <property type="entry name" value="PHD"/>
    <property type="match status" value="2"/>
</dbReference>
<accession>A0AA38J2G2</accession>
<feature type="domain" description="WAC" evidence="20">
    <location>
        <begin position="22"/>
        <end position="130"/>
    </location>
</feature>
<evidence type="ECO:0000256" key="2">
    <source>
        <dbReference type="ARBA" id="ARBA00022553"/>
    </source>
</evidence>
<keyword evidence="2" id="KW-0597">Phosphoprotein</keyword>
<evidence type="ECO:0000256" key="8">
    <source>
        <dbReference type="ARBA" id="ARBA00023117"/>
    </source>
</evidence>
<feature type="region of interest" description="Disordered" evidence="16">
    <location>
        <begin position="1235"/>
        <end position="1261"/>
    </location>
</feature>